<feature type="transmembrane region" description="Helical" evidence="1">
    <location>
        <begin position="92"/>
        <end position="117"/>
    </location>
</feature>
<feature type="transmembrane region" description="Helical" evidence="1">
    <location>
        <begin position="627"/>
        <end position="650"/>
    </location>
</feature>
<accession>A0A8H7J1U8</accession>
<evidence type="ECO:0000313" key="3">
    <source>
        <dbReference type="Proteomes" id="UP000651452"/>
    </source>
</evidence>
<feature type="transmembrane region" description="Helical" evidence="1">
    <location>
        <begin position="212"/>
        <end position="231"/>
    </location>
</feature>
<sequence length="727" mass="81229">MLKADRRASSELDSCLGEPITYHPTNMQRYRSLGDTDEDAWQLDEYEPSYQRPSPNRQTSTARLISKEDVSKITTTDRNVSPSMTGYPLRHFYFRTAVGVLGPVIVFCYFIAIWRIYLAPIDANSPVAFGPPGAKWVFYSWFVAGVVGLNLSLYGLAGVEAAMLMEPRWNVGDAMRLMMHADGTWSGPGGWMKMLKWIVQTRRVGARQKLPGRLWFVLALPSILVFLAWPISGLCLETTDGFLHGTRGAAVPVTGFSYANFNERNRADAYDGASVTWKHALDARIPGQGTVYTPVGFDRSQYTYLEEVPVVLPKDDGINRLFLTAQADSPIEGIAWGLLLQYNCSIVEKLSDLSILKDRKPAADNNIFNATGGLRSYYLQDNTSTVIVQNQTDPFRNLWATNAHAVVETAQQMWPNRDVLDRFYKSSPNAIFTETAGCYFNKNESLTGDYPGIEQERIFEILLWQKIFDSSYNDGAPPQYNFSIDHNITELYGAYDYLDFEYNIPANLSDTYPRQPMTATGVQCKSSSSWFSNFFTSTASPPLFYAPYSDDPDNVDQGSGYMVQLGYLQASQLRQSMLRAYAAYAVQLMYNGGQGFTAQDGSHVTTLNPNITSFVAGKVIKQGVVPAGVPVALFFLWALISTTLCVSYGFRKRWSAILDGYTLFRLGVELEESEKLKIQKYSNMSEVEECLALNEIPALVGDMQPSNPIGRVGLVKTSVAAKEKLYQ</sequence>
<keyword evidence="1" id="KW-0812">Transmembrane</keyword>
<name>A0A8H7J1U8_9PLEO</name>
<proteinExistence type="predicted"/>
<dbReference type="OrthoDB" id="5287717at2759"/>
<dbReference type="AlphaFoldDB" id="A0A8H7J1U8"/>
<organism evidence="2 3">
    <name type="scientific">Ascochyta lentis</name>
    <dbReference type="NCBI Taxonomy" id="205686"/>
    <lineage>
        <taxon>Eukaryota</taxon>
        <taxon>Fungi</taxon>
        <taxon>Dikarya</taxon>
        <taxon>Ascomycota</taxon>
        <taxon>Pezizomycotina</taxon>
        <taxon>Dothideomycetes</taxon>
        <taxon>Pleosporomycetidae</taxon>
        <taxon>Pleosporales</taxon>
        <taxon>Pleosporineae</taxon>
        <taxon>Didymellaceae</taxon>
        <taxon>Ascochyta</taxon>
    </lineage>
</organism>
<dbReference type="Proteomes" id="UP000651452">
    <property type="component" value="Unassembled WGS sequence"/>
</dbReference>
<comment type="caution">
    <text evidence="2">The sequence shown here is derived from an EMBL/GenBank/DDBJ whole genome shotgun (WGS) entry which is preliminary data.</text>
</comment>
<evidence type="ECO:0000313" key="2">
    <source>
        <dbReference type="EMBL" id="KAF9694952.1"/>
    </source>
</evidence>
<protein>
    <submittedName>
        <fullName evidence="2">Uncharacterized protein</fullName>
    </submittedName>
</protein>
<dbReference type="EMBL" id="RZGK01000012">
    <property type="protein sequence ID" value="KAF9694952.1"/>
    <property type="molecule type" value="Genomic_DNA"/>
</dbReference>
<keyword evidence="3" id="KW-1185">Reference proteome</keyword>
<keyword evidence="1" id="KW-0472">Membrane</keyword>
<keyword evidence="1" id="KW-1133">Transmembrane helix</keyword>
<gene>
    <name evidence="2" type="ORF">EKO04_006707</name>
</gene>
<reference evidence="2" key="1">
    <citation type="submission" date="2018-12" db="EMBL/GenBank/DDBJ databases">
        <authorList>
            <person name="Syme R.A."/>
            <person name="Farfan-Caceres L."/>
            <person name="Lichtenzveig J."/>
        </authorList>
    </citation>
    <scope>NUCLEOTIDE SEQUENCE</scope>
    <source>
        <strain evidence="2">Al4</strain>
    </source>
</reference>
<reference evidence="2" key="2">
    <citation type="submission" date="2020-09" db="EMBL/GenBank/DDBJ databases">
        <title>Reference genome assembly for Australian Ascochyta lentis isolate Al4.</title>
        <authorList>
            <person name="Lee R.C."/>
            <person name="Farfan-Caceres L.M."/>
            <person name="Debler J.W."/>
            <person name="Williams A.H."/>
            <person name="Henares B.M."/>
        </authorList>
    </citation>
    <scope>NUCLEOTIDE SEQUENCE</scope>
    <source>
        <strain evidence="2">Al4</strain>
    </source>
</reference>
<evidence type="ECO:0000256" key="1">
    <source>
        <dbReference type="SAM" id="Phobius"/>
    </source>
</evidence>
<feature type="transmembrane region" description="Helical" evidence="1">
    <location>
        <begin position="137"/>
        <end position="159"/>
    </location>
</feature>